<keyword evidence="1" id="KW-0808">Transferase</keyword>
<organism evidence="4 5">
    <name type="scientific">Exophiala xenobiotica</name>
    <dbReference type="NCBI Taxonomy" id="348802"/>
    <lineage>
        <taxon>Eukaryota</taxon>
        <taxon>Fungi</taxon>
        <taxon>Dikarya</taxon>
        <taxon>Ascomycota</taxon>
        <taxon>Pezizomycotina</taxon>
        <taxon>Eurotiomycetes</taxon>
        <taxon>Chaetothyriomycetidae</taxon>
        <taxon>Chaetothyriales</taxon>
        <taxon>Herpotrichiellaceae</taxon>
        <taxon>Exophiala</taxon>
    </lineage>
</organism>
<dbReference type="GO" id="GO:0016301">
    <property type="term" value="F:kinase activity"/>
    <property type="evidence" value="ECO:0007669"/>
    <property type="project" value="UniProtKB-KW"/>
</dbReference>
<dbReference type="GeneID" id="25323530"/>
<dbReference type="RefSeq" id="XP_013322091.1">
    <property type="nucleotide sequence ID" value="XM_013466637.1"/>
</dbReference>
<dbReference type="HOGENOM" id="CLU_027634_3_1_1"/>
<dbReference type="Pfam" id="PF00294">
    <property type="entry name" value="PfkB"/>
    <property type="match status" value="1"/>
</dbReference>
<sequence length="319" mass="35117">MKLIGVGACYMDTVLRVPYYPSEDEKLRATHIAHRRGGNVPNTLEVLQQLVHQDEDHGHALAQLILCSVMPSASSVGSGKIKASLGPNIDMSCCLYREQCVEPASSYVIRSSSTDSRTIVNYNDLPEMTSVEFAAVADSFGREASWYHFEGRMPDVTLQCMQYLRRAYPTVSISVEVEKPGRPGLQELAAEADVVFYSKSWALDRGSRDPATFLLEQAGKAQKASLLFCTWGDQGSTAFDVKKQEIHRQQALPVTAVVDTIGAGDTFIAGVLYGLLWHCDDWDVARKLEFANELAGRKVCQEGFQGLGDLIRLPGPLQP</sequence>
<dbReference type="STRING" id="348802.A0A0D2DGV5"/>
<name>A0A0D2DGV5_9EURO</name>
<evidence type="ECO:0000313" key="5">
    <source>
        <dbReference type="Proteomes" id="UP000054342"/>
    </source>
</evidence>
<dbReference type="PANTHER" id="PTHR42774:SF3">
    <property type="entry name" value="KETOHEXOKINASE"/>
    <property type="match status" value="1"/>
</dbReference>
<dbReference type="PANTHER" id="PTHR42774">
    <property type="entry name" value="PHOSPHOTRANSFERASE SYSTEM TRANSPORT PROTEIN"/>
    <property type="match status" value="1"/>
</dbReference>
<accession>A0A0D2DGV5</accession>
<reference evidence="4 5" key="1">
    <citation type="submission" date="2015-01" db="EMBL/GenBank/DDBJ databases">
        <title>The Genome Sequence of Exophiala xenobiotica CBS118157.</title>
        <authorList>
            <consortium name="The Broad Institute Genomics Platform"/>
            <person name="Cuomo C."/>
            <person name="de Hoog S."/>
            <person name="Gorbushina A."/>
            <person name="Stielow B."/>
            <person name="Teixiera M."/>
            <person name="Abouelleil A."/>
            <person name="Chapman S.B."/>
            <person name="Priest M."/>
            <person name="Young S.K."/>
            <person name="Wortman J."/>
            <person name="Nusbaum C."/>
            <person name="Birren B."/>
        </authorList>
    </citation>
    <scope>NUCLEOTIDE SEQUENCE [LARGE SCALE GENOMIC DNA]</scope>
    <source>
        <strain evidence="4 5">CBS 118157</strain>
    </source>
</reference>
<feature type="domain" description="Carbohydrate kinase PfkB" evidence="3">
    <location>
        <begin position="6"/>
        <end position="305"/>
    </location>
</feature>
<dbReference type="OrthoDB" id="204058at2759"/>
<keyword evidence="5" id="KW-1185">Reference proteome</keyword>
<dbReference type="SUPFAM" id="SSF53613">
    <property type="entry name" value="Ribokinase-like"/>
    <property type="match status" value="1"/>
</dbReference>
<dbReference type="InterPro" id="IPR029056">
    <property type="entry name" value="Ribokinase-like"/>
</dbReference>
<dbReference type="InterPro" id="IPR052562">
    <property type="entry name" value="Ketohexokinase-related"/>
</dbReference>
<evidence type="ECO:0000313" key="4">
    <source>
        <dbReference type="EMBL" id="KIW61507.1"/>
    </source>
</evidence>
<dbReference type="InterPro" id="IPR002173">
    <property type="entry name" value="Carboh/pur_kinase_PfkB_CS"/>
</dbReference>
<dbReference type="Proteomes" id="UP000054342">
    <property type="component" value="Unassembled WGS sequence"/>
</dbReference>
<dbReference type="AlphaFoldDB" id="A0A0D2DGV5"/>
<dbReference type="InterPro" id="IPR011611">
    <property type="entry name" value="PfkB_dom"/>
</dbReference>
<evidence type="ECO:0000256" key="1">
    <source>
        <dbReference type="ARBA" id="ARBA00022679"/>
    </source>
</evidence>
<protein>
    <recommendedName>
        <fullName evidence="3">Carbohydrate kinase PfkB domain-containing protein</fullName>
    </recommendedName>
</protein>
<proteinExistence type="predicted"/>
<dbReference type="PROSITE" id="PS00584">
    <property type="entry name" value="PFKB_KINASES_2"/>
    <property type="match status" value="1"/>
</dbReference>
<evidence type="ECO:0000256" key="2">
    <source>
        <dbReference type="ARBA" id="ARBA00022777"/>
    </source>
</evidence>
<dbReference type="Gene3D" id="3.40.1190.20">
    <property type="match status" value="1"/>
</dbReference>
<gene>
    <name evidence="4" type="ORF">PV05_01622</name>
</gene>
<evidence type="ECO:0000259" key="3">
    <source>
        <dbReference type="Pfam" id="PF00294"/>
    </source>
</evidence>
<keyword evidence="2" id="KW-0418">Kinase</keyword>
<dbReference type="EMBL" id="KN847317">
    <property type="protein sequence ID" value="KIW61507.1"/>
    <property type="molecule type" value="Genomic_DNA"/>
</dbReference>